<dbReference type="InterPro" id="IPR011053">
    <property type="entry name" value="Single_hybrid_motif"/>
</dbReference>
<dbReference type="InterPro" id="IPR051909">
    <property type="entry name" value="MFP_Cation_Efflux"/>
</dbReference>
<organism evidence="6 7">
    <name type="scientific">Prosthecobacter algae</name>
    <dbReference type="NCBI Taxonomy" id="1144682"/>
    <lineage>
        <taxon>Bacteria</taxon>
        <taxon>Pseudomonadati</taxon>
        <taxon>Verrucomicrobiota</taxon>
        <taxon>Verrucomicrobiia</taxon>
        <taxon>Verrucomicrobiales</taxon>
        <taxon>Verrucomicrobiaceae</taxon>
        <taxon>Prosthecobacter</taxon>
    </lineage>
</organism>
<keyword evidence="2" id="KW-0813">Transport</keyword>
<dbReference type="Gene3D" id="2.40.420.20">
    <property type="match status" value="1"/>
</dbReference>
<dbReference type="InterPro" id="IPR006143">
    <property type="entry name" value="RND_pump_MFP"/>
</dbReference>
<dbReference type="Gene3D" id="2.40.50.100">
    <property type="match status" value="1"/>
</dbReference>
<protein>
    <recommendedName>
        <fullName evidence="8">RND efflux pump membrane fusion protein barrel-sandwich domain-containing protein</fullName>
    </recommendedName>
</protein>
<evidence type="ECO:0000259" key="4">
    <source>
        <dbReference type="Pfam" id="PF25954"/>
    </source>
</evidence>
<dbReference type="Pfam" id="PF25954">
    <property type="entry name" value="Beta-barrel_RND_2"/>
    <property type="match status" value="1"/>
</dbReference>
<evidence type="ECO:0008006" key="8">
    <source>
        <dbReference type="Google" id="ProtNLM"/>
    </source>
</evidence>
<keyword evidence="3" id="KW-1133">Transmembrane helix</keyword>
<comment type="similarity">
    <text evidence="1">Belongs to the membrane fusion protein (MFP) (TC 8.A.1) family.</text>
</comment>
<feature type="transmembrane region" description="Helical" evidence="3">
    <location>
        <begin position="340"/>
        <end position="358"/>
    </location>
</feature>
<dbReference type="Proteomes" id="UP001499852">
    <property type="component" value="Unassembled WGS sequence"/>
</dbReference>
<dbReference type="InterPro" id="IPR058649">
    <property type="entry name" value="CzcB_C"/>
</dbReference>
<evidence type="ECO:0000256" key="1">
    <source>
        <dbReference type="ARBA" id="ARBA00009477"/>
    </source>
</evidence>
<proteinExistence type="inferred from homology"/>
<dbReference type="Gene3D" id="2.40.30.170">
    <property type="match status" value="1"/>
</dbReference>
<dbReference type="PANTHER" id="PTHR30097">
    <property type="entry name" value="CATION EFFLUX SYSTEM PROTEIN CUSB"/>
    <property type="match status" value="1"/>
</dbReference>
<keyword evidence="3" id="KW-0812">Transmembrane</keyword>
<accession>A0ABP9NYL9</accession>
<evidence type="ECO:0000259" key="5">
    <source>
        <dbReference type="Pfam" id="PF25975"/>
    </source>
</evidence>
<sequence length="381" mass="40565">MAVSGLAYSAADPKRTANTVVLDETGVKNLRIETVEVEETDFEQTIFSLGRIEAIPAKIAAVSSRISGRVVELKVAPGDIVKKDDEVAKIESRQPGDPPPVVALKAPLAGLVTRVEKRLGDPLEPESSLLEITDLSEVFAVARVPEHQAGRMKEGTVAHIKVASLPNEKFDGELLRFGTSADKASGTIDAIFRLTNPGGLLRADMRAEFSIVLSKRSEVVSVPRAALQGEASNRFVYVKDFDLANAFVKTQVQVGEMNDRFVEITQGLLPADEVVTRGAYSLSFAGASSVSLKEALDAAHGHEHAADGGELTPEKKAELAAKNAGAGDNHGHDEGGASPLWMYASIVLLVLLLISIFAKKSGPGSAEEEETAVKSNKKEVH</sequence>
<dbReference type="SUPFAM" id="SSF51230">
    <property type="entry name" value="Single hybrid motif"/>
    <property type="match status" value="1"/>
</dbReference>
<name>A0ABP9NYL9_9BACT</name>
<evidence type="ECO:0000256" key="2">
    <source>
        <dbReference type="ARBA" id="ARBA00022448"/>
    </source>
</evidence>
<dbReference type="EMBL" id="BAABIA010000002">
    <property type="protein sequence ID" value="GAA5137099.1"/>
    <property type="molecule type" value="Genomic_DNA"/>
</dbReference>
<reference evidence="7" key="1">
    <citation type="journal article" date="2019" name="Int. J. Syst. Evol. Microbiol.">
        <title>The Global Catalogue of Microorganisms (GCM) 10K type strain sequencing project: providing services to taxonomists for standard genome sequencing and annotation.</title>
        <authorList>
            <consortium name="The Broad Institute Genomics Platform"/>
            <consortium name="The Broad Institute Genome Sequencing Center for Infectious Disease"/>
            <person name="Wu L."/>
            <person name="Ma J."/>
        </authorList>
    </citation>
    <scope>NUCLEOTIDE SEQUENCE [LARGE SCALE GENOMIC DNA]</scope>
    <source>
        <strain evidence="7">JCM 18053</strain>
    </source>
</reference>
<evidence type="ECO:0000313" key="7">
    <source>
        <dbReference type="Proteomes" id="UP001499852"/>
    </source>
</evidence>
<dbReference type="PANTHER" id="PTHR30097:SF4">
    <property type="entry name" value="SLR6042 PROTEIN"/>
    <property type="match status" value="1"/>
</dbReference>
<evidence type="ECO:0000256" key="3">
    <source>
        <dbReference type="SAM" id="Phobius"/>
    </source>
</evidence>
<keyword evidence="7" id="KW-1185">Reference proteome</keyword>
<keyword evidence="3" id="KW-0472">Membrane</keyword>
<gene>
    <name evidence="6" type="ORF">GCM10023213_13310</name>
</gene>
<evidence type="ECO:0000313" key="6">
    <source>
        <dbReference type="EMBL" id="GAA5137099.1"/>
    </source>
</evidence>
<dbReference type="InterPro" id="IPR058792">
    <property type="entry name" value="Beta-barrel_RND_2"/>
</dbReference>
<comment type="caution">
    <text evidence="6">The sequence shown here is derived from an EMBL/GenBank/DDBJ whole genome shotgun (WGS) entry which is preliminary data.</text>
</comment>
<feature type="domain" description="CzcB-like C-terminal circularly permuted SH3-like" evidence="5">
    <location>
        <begin position="220"/>
        <end position="282"/>
    </location>
</feature>
<dbReference type="NCBIfam" id="TIGR01730">
    <property type="entry name" value="RND_mfp"/>
    <property type="match status" value="1"/>
</dbReference>
<dbReference type="Pfam" id="PF25975">
    <property type="entry name" value="CzcB_C"/>
    <property type="match status" value="1"/>
</dbReference>
<feature type="domain" description="CusB-like beta-barrel" evidence="4">
    <location>
        <begin position="138"/>
        <end position="211"/>
    </location>
</feature>